<feature type="transmembrane region" description="Helical" evidence="1">
    <location>
        <begin position="12"/>
        <end position="29"/>
    </location>
</feature>
<name>A0A4R3Z6P7_9GAMM</name>
<dbReference type="RefSeq" id="WP_131863253.1">
    <property type="nucleotide sequence ID" value="NZ_SMCR01000001.1"/>
</dbReference>
<dbReference type="PANTHER" id="PTHR23028">
    <property type="entry name" value="ACETYLTRANSFERASE"/>
    <property type="match status" value="1"/>
</dbReference>
<dbReference type="Pfam" id="PF01757">
    <property type="entry name" value="Acyl_transf_3"/>
    <property type="match status" value="1"/>
</dbReference>
<keyword evidence="1" id="KW-0472">Membrane</keyword>
<keyword evidence="1" id="KW-1133">Transmembrane helix</keyword>
<protein>
    <submittedName>
        <fullName evidence="3">Peptidoglycan/LPS O-acetylase OafA/YrhL</fullName>
    </submittedName>
</protein>
<reference evidence="3 4" key="1">
    <citation type="submission" date="2019-03" db="EMBL/GenBank/DDBJ databases">
        <title>Genomic Encyclopedia of Type Strains, Phase IV (KMG-IV): sequencing the most valuable type-strain genomes for metagenomic binning, comparative biology and taxonomic classification.</title>
        <authorList>
            <person name="Goeker M."/>
        </authorList>
    </citation>
    <scope>NUCLEOTIDE SEQUENCE [LARGE SCALE GENOMIC DNA]</scope>
    <source>
        <strain evidence="3 4">DSM 19580</strain>
    </source>
</reference>
<feature type="transmembrane region" description="Helical" evidence="1">
    <location>
        <begin position="231"/>
        <end position="252"/>
    </location>
</feature>
<dbReference type="GO" id="GO:0016020">
    <property type="term" value="C:membrane"/>
    <property type="evidence" value="ECO:0007669"/>
    <property type="project" value="TreeGrafter"/>
</dbReference>
<feature type="transmembrane region" description="Helical" evidence="1">
    <location>
        <begin position="332"/>
        <end position="351"/>
    </location>
</feature>
<sequence>MKSLEKERFIGLEWLRFLLGCYVMIYHTSHRYPLVKDIPGLSELTSMGFFATSAFFVLSGFLLAHVYVRGNALREPATGFWAKRFFNLYPIHIVALVTSILVILLIQWLAIPPEGPPASIRFVIYDTNEVLGQTHPELFRHYMDNTQLAFNAVLQLFMLQAWNPYFLTFNAPLWSLSALFFFYILFPWLAPRLMNVKRIWLWLGIIMALYLIPPVFVVWSGEYGVPFTGLIQRFPLFRLPEFLGGILGYALFKRARQQGHVPGAGQKWALSLFILVCFLTATVLFTHGQKFWYFLLHNGLLLPAQIGLIYLSAMARHPQSKWLQRWSERLGGASLSMFALHVPLYNLFFTLEQFLRGNPGQCMNDWSGCIAAAGRVQPSLPAYVVYLLLTTVICVLFQEQFVVRVRKRLVARYLKPKASPSVGSTAAE</sequence>
<comment type="caution">
    <text evidence="3">The sequence shown here is derived from an EMBL/GenBank/DDBJ whole genome shotgun (WGS) entry which is preliminary data.</text>
</comment>
<feature type="transmembrane region" description="Helical" evidence="1">
    <location>
        <begin position="89"/>
        <end position="111"/>
    </location>
</feature>
<dbReference type="InterPro" id="IPR050879">
    <property type="entry name" value="Acyltransferase_3"/>
</dbReference>
<proteinExistence type="predicted"/>
<keyword evidence="4" id="KW-1185">Reference proteome</keyword>
<evidence type="ECO:0000313" key="3">
    <source>
        <dbReference type="EMBL" id="TCV99699.1"/>
    </source>
</evidence>
<feature type="transmembrane region" description="Helical" evidence="1">
    <location>
        <begin position="383"/>
        <end position="403"/>
    </location>
</feature>
<accession>A0A4R3Z6P7</accession>
<dbReference type="InterPro" id="IPR002656">
    <property type="entry name" value="Acyl_transf_3_dom"/>
</dbReference>
<feature type="transmembrane region" description="Helical" evidence="1">
    <location>
        <begin position="199"/>
        <end position="219"/>
    </location>
</feature>
<organism evidence="3 4">
    <name type="scientific">Biostraticola tofi</name>
    <dbReference type="NCBI Taxonomy" id="466109"/>
    <lineage>
        <taxon>Bacteria</taxon>
        <taxon>Pseudomonadati</taxon>
        <taxon>Pseudomonadota</taxon>
        <taxon>Gammaproteobacteria</taxon>
        <taxon>Enterobacterales</taxon>
        <taxon>Bruguierivoracaceae</taxon>
        <taxon>Biostraticola</taxon>
    </lineage>
</organism>
<dbReference type="OrthoDB" id="9796461at2"/>
<feature type="transmembrane region" description="Helical" evidence="1">
    <location>
        <begin position="49"/>
        <end position="68"/>
    </location>
</feature>
<dbReference type="AlphaFoldDB" id="A0A4R3Z6P7"/>
<dbReference type="Proteomes" id="UP000295719">
    <property type="component" value="Unassembled WGS sequence"/>
</dbReference>
<evidence type="ECO:0000313" key="4">
    <source>
        <dbReference type="Proteomes" id="UP000295719"/>
    </source>
</evidence>
<dbReference type="GO" id="GO:0009103">
    <property type="term" value="P:lipopolysaccharide biosynthetic process"/>
    <property type="evidence" value="ECO:0007669"/>
    <property type="project" value="TreeGrafter"/>
</dbReference>
<evidence type="ECO:0000259" key="2">
    <source>
        <dbReference type="Pfam" id="PF01757"/>
    </source>
</evidence>
<evidence type="ECO:0000256" key="1">
    <source>
        <dbReference type="SAM" id="Phobius"/>
    </source>
</evidence>
<dbReference type="EMBL" id="SMCR01000001">
    <property type="protein sequence ID" value="TCV99699.1"/>
    <property type="molecule type" value="Genomic_DNA"/>
</dbReference>
<feature type="transmembrane region" description="Helical" evidence="1">
    <location>
        <begin position="291"/>
        <end position="311"/>
    </location>
</feature>
<feature type="transmembrane region" description="Helical" evidence="1">
    <location>
        <begin position="171"/>
        <end position="190"/>
    </location>
</feature>
<dbReference type="GO" id="GO:0016747">
    <property type="term" value="F:acyltransferase activity, transferring groups other than amino-acyl groups"/>
    <property type="evidence" value="ECO:0007669"/>
    <property type="project" value="InterPro"/>
</dbReference>
<keyword evidence="1" id="KW-0812">Transmembrane</keyword>
<feature type="transmembrane region" description="Helical" evidence="1">
    <location>
        <begin position="264"/>
        <end position="285"/>
    </location>
</feature>
<gene>
    <name evidence="3" type="ORF">EDC52_10131</name>
</gene>
<dbReference type="PANTHER" id="PTHR23028:SF53">
    <property type="entry name" value="ACYL_TRANSF_3 DOMAIN-CONTAINING PROTEIN"/>
    <property type="match status" value="1"/>
</dbReference>
<feature type="domain" description="Acyltransferase 3" evidence="2">
    <location>
        <begin position="10"/>
        <end position="397"/>
    </location>
</feature>